<comment type="caution">
    <text evidence="10">The sequence shown here is derived from an EMBL/GenBank/DDBJ whole genome shotgun (WGS) entry which is preliminary data.</text>
</comment>
<keyword evidence="4 8" id="KW-0812">Transmembrane</keyword>
<evidence type="ECO:0000313" key="10">
    <source>
        <dbReference type="EMBL" id="PTQ51811.1"/>
    </source>
</evidence>
<evidence type="ECO:0000256" key="1">
    <source>
        <dbReference type="ARBA" id="ARBA00004651"/>
    </source>
</evidence>
<comment type="similarity">
    <text evidence="2">Belongs to the major facilitator superfamily. Nitrate/nitrite porter (TC 2.A.1.8) family.</text>
</comment>
<dbReference type="InterPro" id="IPR020846">
    <property type="entry name" value="MFS_dom"/>
</dbReference>
<protein>
    <submittedName>
        <fullName evidence="10">Nitrate/nitrite transporter</fullName>
    </submittedName>
</protein>
<evidence type="ECO:0000256" key="5">
    <source>
        <dbReference type="ARBA" id="ARBA00022989"/>
    </source>
</evidence>
<evidence type="ECO:0000256" key="4">
    <source>
        <dbReference type="ARBA" id="ARBA00022692"/>
    </source>
</evidence>
<feature type="transmembrane region" description="Helical" evidence="8">
    <location>
        <begin position="273"/>
        <end position="292"/>
    </location>
</feature>
<dbReference type="GO" id="GO:0005886">
    <property type="term" value="C:plasma membrane"/>
    <property type="evidence" value="ECO:0007669"/>
    <property type="project" value="UniProtKB-SubCell"/>
</dbReference>
<evidence type="ECO:0000256" key="7">
    <source>
        <dbReference type="ARBA" id="ARBA00023136"/>
    </source>
</evidence>
<feature type="transmembrane region" description="Helical" evidence="8">
    <location>
        <begin position="133"/>
        <end position="156"/>
    </location>
</feature>
<keyword evidence="6" id="KW-0534">Nitrate assimilation</keyword>
<dbReference type="GO" id="GO:0015112">
    <property type="term" value="F:nitrate transmembrane transporter activity"/>
    <property type="evidence" value="ECO:0007669"/>
    <property type="project" value="InterPro"/>
</dbReference>
<dbReference type="EMBL" id="PEBV01000038">
    <property type="protein sequence ID" value="PTQ51811.1"/>
    <property type="molecule type" value="Genomic_DNA"/>
</dbReference>
<feature type="transmembrane region" description="Helical" evidence="8">
    <location>
        <begin position="77"/>
        <end position="95"/>
    </location>
</feature>
<evidence type="ECO:0000256" key="3">
    <source>
        <dbReference type="ARBA" id="ARBA00022448"/>
    </source>
</evidence>
<feature type="domain" description="Major facilitator superfamily (MFS) profile" evidence="9">
    <location>
        <begin position="1"/>
        <end position="386"/>
    </location>
</feature>
<dbReference type="InterPro" id="IPR044772">
    <property type="entry name" value="NO3_transporter"/>
</dbReference>
<dbReference type="Pfam" id="PF07690">
    <property type="entry name" value="MFS_1"/>
    <property type="match status" value="1"/>
</dbReference>
<name>A0A2T5G6J3_HYDSH</name>
<dbReference type="GO" id="GO:0042128">
    <property type="term" value="P:nitrate assimilation"/>
    <property type="evidence" value="ECO:0007669"/>
    <property type="project" value="UniProtKB-KW"/>
</dbReference>
<keyword evidence="5 8" id="KW-1133">Transmembrane helix</keyword>
<dbReference type="AlphaFoldDB" id="A0A2T5G6J3"/>
<dbReference type="Gene3D" id="1.20.1250.20">
    <property type="entry name" value="MFS general substrate transporter like domains"/>
    <property type="match status" value="1"/>
</dbReference>
<feature type="transmembrane region" description="Helical" evidence="8">
    <location>
        <begin position="101"/>
        <end position="121"/>
    </location>
</feature>
<evidence type="ECO:0000256" key="8">
    <source>
        <dbReference type="SAM" id="Phobius"/>
    </source>
</evidence>
<dbReference type="PROSITE" id="PS50850">
    <property type="entry name" value="MFS"/>
    <property type="match status" value="1"/>
</dbReference>
<dbReference type="InterPro" id="IPR011701">
    <property type="entry name" value="MFS"/>
</dbReference>
<feature type="transmembrane region" description="Helical" evidence="8">
    <location>
        <begin position="12"/>
        <end position="29"/>
    </location>
</feature>
<organism evidence="10 11">
    <name type="scientific">Hydrogenibacillus schlegelii</name>
    <name type="common">Bacillus schlegelii</name>
    <dbReference type="NCBI Taxonomy" id="1484"/>
    <lineage>
        <taxon>Bacteria</taxon>
        <taxon>Bacillati</taxon>
        <taxon>Bacillota</taxon>
        <taxon>Bacilli</taxon>
        <taxon>Bacillales</taxon>
        <taxon>Bacillales Family X. Incertae Sedis</taxon>
        <taxon>Hydrogenibacillus</taxon>
    </lineage>
</organism>
<evidence type="ECO:0000313" key="11">
    <source>
        <dbReference type="Proteomes" id="UP000244180"/>
    </source>
</evidence>
<keyword evidence="3" id="KW-0813">Transport</keyword>
<dbReference type="InterPro" id="IPR036259">
    <property type="entry name" value="MFS_trans_sf"/>
</dbReference>
<feature type="transmembrane region" description="Helical" evidence="8">
    <location>
        <begin position="49"/>
        <end position="65"/>
    </location>
</feature>
<feature type="transmembrane region" description="Helical" evidence="8">
    <location>
        <begin position="213"/>
        <end position="231"/>
    </location>
</feature>
<gene>
    <name evidence="10" type="ORF">HSCHL_1148</name>
</gene>
<proteinExistence type="inferred from homology"/>
<sequence>MGTIMKGRTAALVYSTVAMVVSFAAWAILSPMASTLQELYRLSVTEKSLLVATPVLLGSVMRIPMGMLTDRLGGKKVYTLTMLFLIFPLLGASFAGSFETLLFFAFFLGMAGTTFAIAIAYVSRWFPLEKQGLVLGITGMGNFGTAVAGFTVPLLIEAYGVSGTFRIFGVAIAIMALLFWLGTREFPSSPSSGSIPSVLGVFRYKETWLLSTYYFLTFGSFMAFGIYLPTLLQDLFHLTAVDAGWRAAGFVVVATLARPLGGYLADRLGAERMLTVVFAGVLLGALILTGLSEEIRSFSFACLSIALLVGMGNGAVFKLVPVVARGRTGAVTGVVGAAGGIGGFFPPIVLGMVRDATGSYALGFGLLAVFVLDCILLHKWYFGQRKREIMA</sequence>
<evidence type="ECO:0000256" key="2">
    <source>
        <dbReference type="ARBA" id="ARBA00008432"/>
    </source>
</evidence>
<feature type="transmembrane region" description="Helical" evidence="8">
    <location>
        <begin position="359"/>
        <end position="382"/>
    </location>
</feature>
<evidence type="ECO:0000256" key="6">
    <source>
        <dbReference type="ARBA" id="ARBA00023063"/>
    </source>
</evidence>
<dbReference type="PANTHER" id="PTHR23515">
    <property type="entry name" value="HIGH-AFFINITY NITRATE TRANSPORTER 2.3"/>
    <property type="match status" value="1"/>
</dbReference>
<evidence type="ECO:0000259" key="9">
    <source>
        <dbReference type="PROSITE" id="PS50850"/>
    </source>
</evidence>
<dbReference type="CDD" id="cd17341">
    <property type="entry name" value="MFS_NRT2_like"/>
    <property type="match status" value="1"/>
</dbReference>
<feature type="transmembrane region" description="Helical" evidence="8">
    <location>
        <begin position="329"/>
        <end position="353"/>
    </location>
</feature>
<dbReference type="Proteomes" id="UP000244180">
    <property type="component" value="Unassembled WGS sequence"/>
</dbReference>
<comment type="subcellular location">
    <subcellularLocation>
        <location evidence="1">Cell membrane</location>
        <topology evidence="1">Multi-pass membrane protein</topology>
    </subcellularLocation>
</comment>
<feature type="transmembrane region" description="Helical" evidence="8">
    <location>
        <begin position="243"/>
        <end position="261"/>
    </location>
</feature>
<feature type="transmembrane region" description="Helical" evidence="8">
    <location>
        <begin position="162"/>
        <end position="181"/>
    </location>
</feature>
<feature type="transmembrane region" description="Helical" evidence="8">
    <location>
        <begin position="298"/>
        <end position="317"/>
    </location>
</feature>
<keyword evidence="7 8" id="KW-0472">Membrane</keyword>
<accession>A0A2T5G6J3</accession>
<reference evidence="10 11" key="1">
    <citation type="submission" date="2017-08" db="EMBL/GenBank/DDBJ databases">
        <title>Burning lignite coal seam in the remote Altai Mountains harbors a hydrogen-driven thermophilic microbial community.</title>
        <authorList>
            <person name="Kadnikov V.V."/>
            <person name="Mardanov A.V."/>
            <person name="Ivasenko D."/>
            <person name="Beletsky A.V."/>
            <person name="Karnachuk O.V."/>
            <person name="Ravin N.V."/>
        </authorList>
    </citation>
    <scope>NUCLEOTIDE SEQUENCE [LARGE SCALE GENOMIC DNA]</scope>
    <source>
        <strain evidence="10">AL33</strain>
    </source>
</reference>
<dbReference type="SUPFAM" id="SSF103473">
    <property type="entry name" value="MFS general substrate transporter"/>
    <property type="match status" value="1"/>
</dbReference>